<organism evidence="1 2">
    <name type="scientific">Micromonospora peucetia</name>
    <dbReference type="NCBI Taxonomy" id="47871"/>
    <lineage>
        <taxon>Bacteria</taxon>
        <taxon>Bacillati</taxon>
        <taxon>Actinomycetota</taxon>
        <taxon>Actinomycetes</taxon>
        <taxon>Micromonosporales</taxon>
        <taxon>Micromonosporaceae</taxon>
        <taxon>Micromonospora</taxon>
    </lineage>
</organism>
<dbReference type="Gene3D" id="3.10.28.20">
    <property type="entry name" value="Acetamidase/Formamidase-like domains"/>
    <property type="match status" value="1"/>
</dbReference>
<dbReference type="EMBL" id="FMIC01000002">
    <property type="protein sequence ID" value="SCL73456.1"/>
    <property type="molecule type" value="Genomic_DNA"/>
</dbReference>
<dbReference type="Gene3D" id="2.60.120.580">
    <property type="entry name" value="Acetamidase/Formamidase-like domains"/>
    <property type="match status" value="2"/>
</dbReference>
<dbReference type="Pfam" id="PF03069">
    <property type="entry name" value="FmdA_AmdA"/>
    <property type="match status" value="2"/>
</dbReference>
<proteinExistence type="predicted"/>
<dbReference type="SUPFAM" id="SSF141130">
    <property type="entry name" value="Acetamidase/Formamidase-like"/>
    <property type="match status" value="1"/>
</dbReference>
<dbReference type="InterPro" id="IPR004304">
    <property type="entry name" value="FmdA_AmdA"/>
</dbReference>
<reference evidence="2" key="1">
    <citation type="submission" date="2016-06" db="EMBL/GenBank/DDBJ databases">
        <authorList>
            <person name="Varghese N."/>
            <person name="Submissions Spin"/>
        </authorList>
    </citation>
    <scope>NUCLEOTIDE SEQUENCE [LARGE SCALE GENOMIC DNA]</scope>
    <source>
        <strain evidence="2">DSM 43363</strain>
    </source>
</reference>
<evidence type="ECO:0000313" key="2">
    <source>
        <dbReference type="Proteomes" id="UP000199343"/>
    </source>
</evidence>
<name>A0A1C6W4L3_9ACTN</name>
<dbReference type="RefSeq" id="WP_091632037.1">
    <property type="nucleotide sequence ID" value="NZ_FMIC01000002.1"/>
</dbReference>
<accession>A0A1C6W4L3</accession>
<dbReference type="AlphaFoldDB" id="A0A1C6W4L3"/>
<protein>
    <submittedName>
        <fullName evidence="1">Acetamidase/formamidase</fullName>
    </submittedName>
</protein>
<evidence type="ECO:0000313" key="1">
    <source>
        <dbReference type="EMBL" id="SCL73456.1"/>
    </source>
</evidence>
<dbReference type="PANTHER" id="PTHR31891">
    <property type="entry name" value="FORMAMIDASE C869.04-RELATED"/>
    <property type="match status" value="1"/>
</dbReference>
<gene>
    <name evidence="1" type="ORF">GA0070608_5741</name>
</gene>
<dbReference type="STRING" id="47871.GA0070608_5741"/>
<sequence length="337" mass="35806">MTRIHPAPERFAFTVGGLPPIAAVEVGAEIEVFTEDCFAGRLNSVTGRPREVAPFPRVNPLTGPIELRGVRRGDVVAIHLLELTPARDWGVSTMSPSFGALSGTRLSPNLQPETSEHVWIWSVDAAAGAVRTRTADGRELAVPLRPFHGTMGVAPAHGEVRTSAVPDAFGGNLDVPALAAGTTLYLRANVDGAMLYLGDGHFAQGDGEFAGTAVEGAMVTRLRTAVLAEEHLAARDVDWPRMETDDEIIAVGVGRPLEDAVRVAVHTLVRWVAESCELAPQDAYQLVSQGCSARIGNLVNPAYTVSVSLPKALLPGRPVLMDGAHDRLRGQRAEADA</sequence>
<dbReference type="GO" id="GO:0016811">
    <property type="term" value="F:hydrolase activity, acting on carbon-nitrogen (but not peptide) bonds, in linear amides"/>
    <property type="evidence" value="ECO:0007669"/>
    <property type="project" value="InterPro"/>
</dbReference>
<dbReference type="OrthoDB" id="9785236at2"/>
<dbReference type="Proteomes" id="UP000199343">
    <property type="component" value="Unassembled WGS sequence"/>
</dbReference>
<dbReference type="PANTHER" id="PTHR31891:SF1">
    <property type="entry name" value="FORMAMIDASE C869.04-RELATED"/>
    <property type="match status" value="1"/>
</dbReference>